<evidence type="ECO:0000256" key="1">
    <source>
        <dbReference type="SAM" id="MobiDB-lite"/>
    </source>
</evidence>
<comment type="caution">
    <text evidence="3">The sequence shown here is derived from an EMBL/GenBank/DDBJ whole genome shotgun (WGS) entry which is preliminary data.</text>
</comment>
<organism evidence="3 4">
    <name type="scientific">Halobaculum litoreum</name>
    <dbReference type="NCBI Taxonomy" id="3031998"/>
    <lineage>
        <taxon>Archaea</taxon>
        <taxon>Methanobacteriati</taxon>
        <taxon>Methanobacteriota</taxon>
        <taxon>Stenosarchaea group</taxon>
        <taxon>Halobacteria</taxon>
        <taxon>Halobacteriales</taxon>
        <taxon>Haloferacaceae</taxon>
        <taxon>Halobaculum</taxon>
    </lineage>
</organism>
<evidence type="ECO:0000313" key="4">
    <source>
        <dbReference type="Proteomes" id="UP001596368"/>
    </source>
</evidence>
<feature type="transmembrane region" description="Helical" evidence="2">
    <location>
        <begin position="92"/>
        <end position="110"/>
    </location>
</feature>
<evidence type="ECO:0000256" key="2">
    <source>
        <dbReference type="SAM" id="Phobius"/>
    </source>
</evidence>
<sequence>MRRFGALFGIGLVGVAAVAATTVLGGGLPEPVASLPPALLFVLVSVQPAVLLAVAVLVGQYAAPRVGLRSRLRDRAGGDTSFAGFAAEVRPALALGGVAGVVLLAAGALFGPAGAVAGAGATVGSVLAGVPLRFLYGGITEELLGGGSCRGWRRRWRASSAANGAAVPERRVGGHRRRGRPVRGGPPPGGGGAVRRPHPGVVAFVVLGNALGGLAYGWLFYRYSLEAAMVGHAATHVVFVAVSLVLVVA</sequence>
<gene>
    <name evidence="3" type="ORF">ACFQRB_20670</name>
</gene>
<feature type="transmembrane region" description="Helical" evidence="2">
    <location>
        <begin position="201"/>
        <end position="221"/>
    </location>
</feature>
<accession>A0ABD5XX10</accession>
<dbReference type="EMBL" id="JBHSZG010000009">
    <property type="protein sequence ID" value="MFC7138229.1"/>
    <property type="molecule type" value="Genomic_DNA"/>
</dbReference>
<proteinExistence type="predicted"/>
<feature type="transmembrane region" description="Helical" evidence="2">
    <location>
        <begin position="227"/>
        <end position="248"/>
    </location>
</feature>
<feature type="transmembrane region" description="Helical" evidence="2">
    <location>
        <begin position="116"/>
        <end position="136"/>
    </location>
</feature>
<dbReference type="AlphaFoldDB" id="A0ABD5XX10"/>
<protein>
    <submittedName>
        <fullName evidence="3">CPBP family intramembrane glutamate endopeptidase</fullName>
    </submittedName>
</protein>
<keyword evidence="4" id="KW-1185">Reference proteome</keyword>
<keyword evidence="2" id="KW-1133">Transmembrane helix</keyword>
<reference evidence="3 4" key="1">
    <citation type="journal article" date="2019" name="Int. J. Syst. Evol. Microbiol.">
        <title>The Global Catalogue of Microorganisms (GCM) 10K type strain sequencing project: providing services to taxonomists for standard genome sequencing and annotation.</title>
        <authorList>
            <consortium name="The Broad Institute Genomics Platform"/>
            <consortium name="The Broad Institute Genome Sequencing Center for Infectious Disease"/>
            <person name="Wu L."/>
            <person name="Ma J."/>
        </authorList>
    </citation>
    <scope>NUCLEOTIDE SEQUENCE [LARGE SCALE GENOMIC DNA]</scope>
    <source>
        <strain evidence="3 4">DT92</strain>
    </source>
</reference>
<keyword evidence="2" id="KW-0812">Transmembrane</keyword>
<feature type="transmembrane region" description="Helical" evidence="2">
    <location>
        <begin position="38"/>
        <end position="63"/>
    </location>
</feature>
<name>A0ABD5XX10_9EURY</name>
<feature type="region of interest" description="Disordered" evidence="1">
    <location>
        <begin position="164"/>
        <end position="194"/>
    </location>
</feature>
<dbReference type="Proteomes" id="UP001596368">
    <property type="component" value="Unassembled WGS sequence"/>
</dbReference>
<keyword evidence="2" id="KW-0472">Membrane</keyword>
<evidence type="ECO:0000313" key="3">
    <source>
        <dbReference type="EMBL" id="MFC7138229.1"/>
    </source>
</evidence>